<evidence type="ECO:0000256" key="5">
    <source>
        <dbReference type="ARBA" id="ARBA00023136"/>
    </source>
</evidence>
<dbReference type="PROSITE" id="PS50156">
    <property type="entry name" value="SSD"/>
    <property type="match status" value="1"/>
</dbReference>
<keyword evidence="4 6" id="KW-1133">Transmembrane helix</keyword>
<feature type="transmembrane region" description="Helical" evidence="6">
    <location>
        <begin position="692"/>
        <end position="712"/>
    </location>
</feature>
<reference evidence="8 9" key="1">
    <citation type="submission" date="2023-07" db="EMBL/GenBank/DDBJ databases">
        <title>Sorghum-associated microbial communities from plants grown in Nebraska, USA.</title>
        <authorList>
            <person name="Schachtman D."/>
        </authorList>
    </citation>
    <scope>NUCLEOTIDE SEQUENCE [LARGE SCALE GENOMIC DNA]</scope>
    <source>
        <strain evidence="8 9">CC258</strain>
    </source>
</reference>
<feature type="domain" description="SSD" evidence="7">
    <location>
        <begin position="206"/>
        <end position="335"/>
    </location>
</feature>
<dbReference type="PANTHER" id="PTHR33406:SF13">
    <property type="entry name" value="MEMBRANE PROTEIN YDFJ"/>
    <property type="match status" value="1"/>
</dbReference>
<accession>A0ABU1P119</accession>
<keyword evidence="2" id="KW-1003">Cell membrane</keyword>
<evidence type="ECO:0000259" key="7">
    <source>
        <dbReference type="PROSITE" id="PS50156"/>
    </source>
</evidence>
<dbReference type="InterPro" id="IPR004869">
    <property type="entry name" value="MMPL_dom"/>
</dbReference>
<feature type="transmembrane region" description="Helical" evidence="6">
    <location>
        <begin position="280"/>
        <end position="302"/>
    </location>
</feature>
<evidence type="ECO:0000256" key="4">
    <source>
        <dbReference type="ARBA" id="ARBA00022989"/>
    </source>
</evidence>
<gene>
    <name evidence="8" type="ORF">J2736_004169</name>
</gene>
<evidence type="ECO:0000313" key="9">
    <source>
        <dbReference type="Proteomes" id="UP001267290"/>
    </source>
</evidence>
<proteinExistence type="predicted"/>
<dbReference type="Pfam" id="PF03176">
    <property type="entry name" value="MMPL"/>
    <property type="match status" value="2"/>
</dbReference>
<name>A0ABU1P119_9BACL</name>
<evidence type="ECO:0000256" key="3">
    <source>
        <dbReference type="ARBA" id="ARBA00022692"/>
    </source>
</evidence>
<feature type="transmembrane region" description="Helical" evidence="6">
    <location>
        <begin position="554"/>
        <end position="575"/>
    </location>
</feature>
<dbReference type="PANTHER" id="PTHR33406">
    <property type="entry name" value="MEMBRANE PROTEIN MJ1562-RELATED"/>
    <property type="match status" value="1"/>
</dbReference>
<dbReference type="InterPro" id="IPR000731">
    <property type="entry name" value="SSD"/>
</dbReference>
<feature type="transmembrane region" description="Helical" evidence="6">
    <location>
        <begin position="210"/>
        <end position="228"/>
    </location>
</feature>
<evidence type="ECO:0000313" key="8">
    <source>
        <dbReference type="EMBL" id="MDR6552962.1"/>
    </source>
</evidence>
<feature type="transmembrane region" description="Helical" evidence="6">
    <location>
        <begin position="240"/>
        <end position="260"/>
    </location>
</feature>
<feature type="transmembrane region" description="Helical" evidence="6">
    <location>
        <begin position="186"/>
        <end position="204"/>
    </location>
</feature>
<dbReference type="InterPro" id="IPR050545">
    <property type="entry name" value="Mycobact_MmpL"/>
</dbReference>
<feature type="transmembrane region" description="Helical" evidence="6">
    <location>
        <begin position="581"/>
        <end position="601"/>
    </location>
</feature>
<dbReference type="RefSeq" id="WP_310500449.1">
    <property type="nucleotide sequence ID" value="NZ_JAVDSB010000008.1"/>
</dbReference>
<feature type="transmembrane region" description="Helical" evidence="6">
    <location>
        <begin position="20"/>
        <end position="40"/>
    </location>
</feature>
<protein>
    <submittedName>
        <fullName evidence="8">RND superfamily putative drug exporter</fullName>
    </submittedName>
</protein>
<dbReference type="EMBL" id="JAVDSB010000008">
    <property type="protein sequence ID" value="MDR6552962.1"/>
    <property type="molecule type" value="Genomic_DNA"/>
</dbReference>
<feature type="transmembrane region" description="Helical" evidence="6">
    <location>
        <begin position="362"/>
        <end position="383"/>
    </location>
</feature>
<keyword evidence="3 6" id="KW-0812">Transmembrane</keyword>
<feature type="transmembrane region" description="Helical" evidence="6">
    <location>
        <begin position="613"/>
        <end position="633"/>
    </location>
</feature>
<evidence type="ECO:0000256" key="6">
    <source>
        <dbReference type="SAM" id="Phobius"/>
    </source>
</evidence>
<keyword evidence="9" id="KW-1185">Reference proteome</keyword>
<evidence type="ECO:0000256" key="1">
    <source>
        <dbReference type="ARBA" id="ARBA00004651"/>
    </source>
</evidence>
<dbReference type="Proteomes" id="UP001267290">
    <property type="component" value="Unassembled WGS sequence"/>
</dbReference>
<sequence>MMRETMEQGKFWKWGHAMFRFRWLVLAIGISLMLIFAVFAQKTPGMLKDNGFTPKGSESDQGLIQMRDELGVPRTQLSLVYTGHNGLHLTEKAQQDAIMASLTKLKELPYVEDVKFVTTPRNEGHLDVQAVNVSLELDTDPALEKFPELKSLVHPPDGMDVYVTGGPAILYDMQVASKHDIAKSEAIGLPIALLVLLVVFGTFVAALLPMIVGIMSVTLTLGVTYFIAQHQSLSNFLPNMVTMLGLAVGIDYALFLVSRFREELKVQSSVAAAVAMTCQTAGRSIFFSGIAVLIGLLGMLFVDLTFFRSLCLGGVIVVSISVVVANTVLLALLGILGHRINSLQVVPKRFRKQETSKFWEKIAYAVMKRPVVLVVLVGGVLIYSMTPIGHMKLGVPNAEVLPPSYESRYGAELLKTAYDPRMTGPIQVVIHTKEEIWSSASIGEIHAYGDRVKAVAGVKEVQSYLSVLGTHTETELAGMFTKSEVKKQIEDAQLAKGHTALMVVVPEKDTDDPATDALVHELRKLNHEGLVTAVTGGPAYRLDIIDRIQKEIPAVLIFVMGITYLVLLFAFRSILLPLKAVLMNMLSLGASLGIVVVVFQYGYMADMLHITSIGYVSATLPVIIFCVVFGISMDYEVFLISRIMEEYEATGDNDQSTAEGLKKTGSLITSAAFILVVVVGSFIFTDIEIMKALGLGLGLAVLIDATIVRVMLVPALMKLLGEANWWAPRWLRVKPQVKLQAKVEKP</sequence>
<dbReference type="SUPFAM" id="SSF82866">
    <property type="entry name" value="Multidrug efflux transporter AcrB transmembrane domain"/>
    <property type="match status" value="2"/>
</dbReference>
<organism evidence="8 9">
    <name type="scientific">Paenibacillus qinlingensis</name>
    <dbReference type="NCBI Taxonomy" id="1837343"/>
    <lineage>
        <taxon>Bacteria</taxon>
        <taxon>Bacillati</taxon>
        <taxon>Bacillota</taxon>
        <taxon>Bacilli</taxon>
        <taxon>Bacillales</taxon>
        <taxon>Paenibacillaceae</taxon>
        <taxon>Paenibacillus</taxon>
    </lineage>
</organism>
<comment type="caution">
    <text evidence="8">The sequence shown here is derived from an EMBL/GenBank/DDBJ whole genome shotgun (WGS) entry which is preliminary data.</text>
</comment>
<feature type="transmembrane region" description="Helical" evidence="6">
    <location>
        <begin position="667"/>
        <end position="685"/>
    </location>
</feature>
<dbReference type="Gene3D" id="1.20.1640.10">
    <property type="entry name" value="Multidrug efflux transporter AcrB transmembrane domain"/>
    <property type="match status" value="2"/>
</dbReference>
<evidence type="ECO:0000256" key="2">
    <source>
        <dbReference type="ARBA" id="ARBA00022475"/>
    </source>
</evidence>
<comment type="subcellular location">
    <subcellularLocation>
        <location evidence="1">Cell membrane</location>
        <topology evidence="1">Multi-pass membrane protein</topology>
    </subcellularLocation>
</comment>
<feature type="transmembrane region" description="Helical" evidence="6">
    <location>
        <begin position="309"/>
        <end position="336"/>
    </location>
</feature>
<keyword evidence="5 6" id="KW-0472">Membrane</keyword>